<dbReference type="CDD" id="cd01948">
    <property type="entry name" value="EAL"/>
    <property type="match status" value="1"/>
</dbReference>
<keyword evidence="7" id="KW-1185">Reference proteome</keyword>
<dbReference type="InterPro" id="IPR043128">
    <property type="entry name" value="Rev_trsase/Diguanyl_cyclase"/>
</dbReference>
<dbReference type="Gene3D" id="6.10.340.10">
    <property type="match status" value="1"/>
</dbReference>
<dbReference type="SMART" id="SM00052">
    <property type="entry name" value="EAL"/>
    <property type="match status" value="1"/>
</dbReference>
<dbReference type="SMART" id="SM00086">
    <property type="entry name" value="PAC"/>
    <property type="match status" value="1"/>
</dbReference>
<keyword evidence="1" id="KW-0812">Transmembrane</keyword>
<dbReference type="Gene3D" id="3.30.70.270">
    <property type="match status" value="1"/>
</dbReference>
<feature type="domain" description="EAL" evidence="3">
    <location>
        <begin position="564"/>
        <end position="817"/>
    </location>
</feature>
<evidence type="ECO:0000256" key="1">
    <source>
        <dbReference type="SAM" id="Phobius"/>
    </source>
</evidence>
<dbReference type="RefSeq" id="WP_328985560.1">
    <property type="nucleotide sequence ID" value="NZ_CP121472.1"/>
</dbReference>
<dbReference type="InterPro" id="IPR000700">
    <property type="entry name" value="PAS-assoc_C"/>
</dbReference>
<sequence>MGKLNRLSTRYALYFAASLTLILSITLLLAGFFHYSGTQELRRELQQSFSSVHSASVHATLRASGRYLSNRLFNPLFDLDISRLNEEIEQIHAWLDPEAVQILDADKRVLTDGTKNNPDYGAQVELPLDVRPGEPVIETASDASIMVFAIGHDDCLHGYARIRFSDAKDRALLASMQQKVDELWQDSARQLLLTTFIAVGLMVLASVLIGWRLSQSLSRPLRAMSEAAEQVAAGRRQLDLSGGKDDELGRLAHSLNDMAASLGKADHLLTRAQEIAAFGSWEWRRDRPALILSHGVWRILGLDPGAVDASVIGLLERFESKDRARVRAIIQGGSGATAEIEVRVRRADGETRTLILKGEPSLDAGGQPRSCIGTLQDVTEQQEARQQLMLLANYDNLTRLPNRHLFYDLLRQAIKKAHRQGHQVALLFLDLDRFKAVNDALGHAVGDKLLEQVARRLKSAVRDGDTLARMGGDEFTLILDALVDKTAIHKTAERIIASFERPFAIAQRELFISVSMGIALFPGDGDSSEMLLKNADSAMYAAKERGKGCFHFFTQELDRLAHERFVIEHALRQAIERREFALHYQPQVRTQDGQVVGLEALLRWHRPDAPDSSPAAFVPILEDTGMITQLTAGVLRESCNALLELQQRGFHHLRMAINLSARQFQDPRLPAMIDAELSRSGLSPERLEMEITESTLLDHDQSQRNADALAERHIRLAIDDFGTGYSSLSYLKRLDVDILKIDRSFVDHLLDDPDDAQIVTTVLALARGLHIESIAEGVENADQFERLRQLGCDLVQGYFVARPLPLSVLLDWMRARPSAP</sequence>
<name>A0ABZ0SJ62_9GAMM</name>
<dbReference type="InterPro" id="IPR000014">
    <property type="entry name" value="PAS"/>
</dbReference>
<dbReference type="NCBIfam" id="TIGR00229">
    <property type="entry name" value="sensory_box"/>
    <property type="match status" value="1"/>
</dbReference>
<keyword evidence="1" id="KW-1133">Transmembrane helix</keyword>
<dbReference type="Proteomes" id="UP001432180">
    <property type="component" value="Chromosome"/>
</dbReference>
<accession>A0ABZ0SJ62</accession>
<evidence type="ECO:0000259" key="3">
    <source>
        <dbReference type="PROSITE" id="PS50883"/>
    </source>
</evidence>
<dbReference type="InterPro" id="IPR013655">
    <property type="entry name" value="PAS_fold_3"/>
</dbReference>
<dbReference type="InterPro" id="IPR035965">
    <property type="entry name" value="PAS-like_dom_sf"/>
</dbReference>
<dbReference type="Pfam" id="PF00672">
    <property type="entry name" value="HAMP"/>
    <property type="match status" value="1"/>
</dbReference>
<dbReference type="PANTHER" id="PTHR44757:SF2">
    <property type="entry name" value="BIOFILM ARCHITECTURE MAINTENANCE PROTEIN MBAA"/>
    <property type="match status" value="1"/>
</dbReference>
<dbReference type="PROSITE" id="PS50113">
    <property type="entry name" value="PAC"/>
    <property type="match status" value="1"/>
</dbReference>
<dbReference type="CDD" id="cd01949">
    <property type="entry name" value="GGDEF"/>
    <property type="match status" value="1"/>
</dbReference>
<organism evidence="6 7">
    <name type="scientific">Thiorhodovibrio winogradskyi</name>
    <dbReference type="NCBI Taxonomy" id="77007"/>
    <lineage>
        <taxon>Bacteria</taxon>
        <taxon>Pseudomonadati</taxon>
        <taxon>Pseudomonadota</taxon>
        <taxon>Gammaproteobacteria</taxon>
        <taxon>Chromatiales</taxon>
        <taxon>Chromatiaceae</taxon>
        <taxon>Thiorhodovibrio</taxon>
    </lineage>
</organism>
<feature type="domain" description="PAC" evidence="2">
    <location>
        <begin position="338"/>
        <end position="390"/>
    </location>
</feature>
<dbReference type="InterPro" id="IPR035919">
    <property type="entry name" value="EAL_sf"/>
</dbReference>
<dbReference type="SMART" id="SM00304">
    <property type="entry name" value="HAMP"/>
    <property type="match status" value="1"/>
</dbReference>
<evidence type="ECO:0000313" key="7">
    <source>
        <dbReference type="Proteomes" id="UP001432180"/>
    </source>
</evidence>
<feature type="domain" description="GGDEF" evidence="5">
    <location>
        <begin position="422"/>
        <end position="555"/>
    </location>
</feature>
<dbReference type="InterPro" id="IPR000160">
    <property type="entry name" value="GGDEF_dom"/>
</dbReference>
<feature type="domain" description="HAMP" evidence="4">
    <location>
        <begin position="215"/>
        <end position="267"/>
    </location>
</feature>
<dbReference type="InterPro" id="IPR001633">
    <property type="entry name" value="EAL_dom"/>
</dbReference>
<dbReference type="Pfam" id="PF00563">
    <property type="entry name" value="EAL"/>
    <property type="match status" value="1"/>
</dbReference>
<protein>
    <submittedName>
        <fullName evidence="6">Bacteriophytochrome cph2</fullName>
    </submittedName>
</protein>
<dbReference type="Gene3D" id="3.20.20.450">
    <property type="entry name" value="EAL domain"/>
    <property type="match status" value="1"/>
</dbReference>
<evidence type="ECO:0000259" key="5">
    <source>
        <dbReference type="PROSITE" id="PS50887"/>
    </source>
</evidence>
<dbReference type="Pfam" id="PF08447">
    <property type="entry name" value="PAS_3"/>
    <property type="match status" value="1"/>
</dbReference>
<evidence type="ECO:0000313" key="6">
    <source>
        <dbReference type="EMBL" id="WPL19811.1"/>
    </source>
</evidence>
<dbReference type="PROSITE" id="PS50887">
    <property type="entry name" value="GGDEF"/>
    <property type="match status" value="1"/>
</dbReference>
<dbReference type="SMART" id="SM00267">
    <property type="entry name" value="GGDEF"/>
    <property type="match status" value="1"/>
</dbReference>
<feature type="transmembrane region" description="Helical" evidence="1">
    <location>
        <begin position="191"/>
        <end position="211"/>
    </location>
</feature>
<dbReference type="SUPFAM" id="SSF55073">
    <property type="entry name" value="Nucleotide cyclase"/>
    <property type="match status" value="1"/>
</dbReference>
<dbReference type="SUPFAM" id="SSF55785">
    <property type="entry name" value="PYP-like sensor domain (PAS domain)"/>
    <property type="match status" value="1"/>
</dbReference>
<dbReference type="CDD" id="cd06225">
    <property type="entry name" value="HAMP"/>
    <property type="match status" value="1"/>
</dbReference>
<dbReference type="EMBL" id="CP121472">
    <property type="protein sequence ID" value="WPL19811.1"/>
    <property type="molecule type" value="Genomic_DNA"/>
</dbReference>
<dbReference type="PANTHER" id="PTHR44757">
    <property type="entry name" value="DIGUANYLATE CYCLASE DGCP"/>
    <property type="match status" value="1"/>
</dbReference>
<feature type="transmembrane region" description="Helical" evidence="1">
    <location>
        <begin position="12"/>
        <end position="33"/>
    </location>
</feature>
<dbReference type="InterPro" id="IPR001610">
    <property type="entry name" value="PAC"/>
</dbReference>
<evidence type="ECO:0000259" key="4">
    <source>
        <dbReference type="PROSITE" id="PS50885"/>
    </source>
</evidence>
<evidence type="ECO:0000259" key="2">
    <source>
        <dbReference type="PROSITE" id="PS50113"/>
    </source>
</evidence>
<dbReference type="Gene3D" id="3.30.450.20">
    <property type="entry name" value="PAS domain"/>
    <property type="match status" value="1"/>
</dbReference>
<dbReference type="PROSITE" id="PS50885">
    <property type="entry name" value="HAMP"/>
    <property type="match status" value="1"/>
</dbReference>
<reference evidence="6 7" key="1">
    <citation type="journal article" date="2023" name="Microorganisms">
        <title>Thiorhodovibrio frisius and Trv. litoralis spp. nov., Two Novel Members from a Clade of Fastidious Purple Sulfur Bacteria That Exhibit Unique Red-Shifted Light-Harvesting Capabilities.</title>
        <authorList>
            <person name="Methner A."/>
            <person name="Kuzyk S.B."/>
            <person name="Petersen J."/>
            <person name="Bauer S."/>
            <person name="Brinkmann H."/>
            <person name="Sichau K."/>
            <person name="Wanner G."/>
            <person name="Wolf J."/>
            <person name="Neumann-Schaal M."/>
            <person name="Henke P."/>
            <person name="Tank M."/>
            <person name="Sproer C."/>
            <person name="Bunk B."/>
            <person name="Overmann J."/>
        </authorList>
    </citation>
    <scope>NUCLEOTIDE SEQUENCE [LARGE SCALE GENOMIC DNA]</scope>
    <source>
        <strain evidence="6 7">DSM 6702</strain>
    </source>
</reference>
<dbReference type="SUPFAM" id="SSF158472">
    <property type="entry name" value="HAMP domain-like"/>
    <property type="match status" value="1"/>
</dbReference>
<dbReference type="SUPFAM" id="SSF141868">
    <property type="entry name" value="EAL domain-like"/>
    <property type="match status" value="1"/>
</dbReference>
<gene>
    <name evidence="6" type="primary">cph2_18</name>
    <name evidence="6" type="ORF">Thiowin_04956</name>
</gene>
<keyword evidence="1" id="KW-0472">Membrane</keyword>
<dbReference type="Gene3D" id="2.10.70.100">
    <property type="match status" value="1"/>
</dbReference>
<proteinExistence type="predicted"/>
<dbReference type="InterPro" id="IPR029787">
    <property type="entry name" value="Nucleotide_cyclase"/>
</dbReference>
<dbReference type="Pfam" id="PF00990">
    <property type="entry name" value="GGDEF"/>
    <property type="match status" value="1"/>
</dbReference>
<dbReference type="NCBIfam" id="TIGR00254">
    <property type="entry name" value="GGDEF"/>
    <property type="match status" value="1"/>
</dbReference>
<dbReference type="InterPro" id="IPR003660">
    <property type="entry name" value="HAMP_dom"/>
</dbReference>
<dbReference type="PROSITE" id="PS50883">
    <property type="entry name" value="EAL"/>
    <property type="match status" value="1"/>
</dbReference>
<dbReference type="InterPro" id="IPR052155">
    <property type="entry name" value="Biofilm_reg_signaling"/>
</dbReference>